<evidence type="ECO:0000256" key="2">
    <source>
        <dbReference type="ARBA" id="ARBA00013191"/>
    </source>
</evidence>
<reference evidence="6" key="1">
    <citation type="submission" date="2022-07" db="EMBL/GenBank/DDBJ databases">
        <title>Phylogenomic reconstructions and comparative analyses of Kickxellomycotina fungi.</title>
        <authorList>
            <person name="Reynolds N.K."/>
            <person name="Stajich J.E."/>
            <person name="Barry K."/>
            <person name="Grigoriev I.V."/>
            <person name="Crous P."/>
            <person name="Smith M.E."/>
        </authorList>
    </citation>
    <scope>NUCLEOTIDE SEQUENCE</scope>
    <source>
        <strain evidence="6">NBRC 105413</strain>
    </source>
</reference>
<dbReference type="Gene3D" id="3.40.47.10">
    <property type="match status" value="1"/>
</dbReference>
<dbReference type="Pfam" id="PF02801">
    <property type="entry name" value="Ketoacyl-synt_C"/>
    <property type="match status" value="1"/>
</dbReference>
<dbReference type="Pfam" id="PF00109">
    <property type="entry name" value="ketoacyl-synt"/>
    <property type="match status" value="1"/>
</dbReference>
<name>A0A9W7XG83_9FUNG</name>
<dbReference type="GO" id="GO:0004315">
    <property type="term" value="F:3-oxoacyl-[acyl-carrier-protein] synthase activity"/>
    <property type="evidence" value="ECO:0007669"/>
    <property type="project" value="UniProtKB-EC"/>
</dbReference>
<dbReference type="InterPro" id="IPR014031">
    <property type="entry name" value="Ketoacyl_synth_C"/>
</dbReference>
<gene>
    <name evidence="6" type="primary">fas2_4</name>
    <name evidence="6" type="ORF">LPJ64_005940</name>
</gene>
<dbReference type="Gene3D" id="3.30.70.2490">
    <property type="match status" value="1"/>
</dbReference>
<dbReference type="InterPro" id="IPR014030">
    <property type="entry name" value="Ketoacyl_synth_N"/>
</dbReference>
<organism evidence="6 7">
    <name type="scientific">Coemansia asiatica</name>
    <dbReference type="NCBI Taxonomy" id="1052880"/>
    <lineage>
        <taxon>Eukaryota</taxon>
        <taxon>Fungi</taxon>
        <taxon>Fungi incertae sedis</taxon>
        <taxon>Zoopagomycota</taxon>
        <taxon>Kickxellomycotina</taxon>
        <taxon>Kickxellomycetes</taxon>
        <taxon>Kickxellales</taxon>
        <taxon>Kickxellaceae</taxon>
        <taxon>Coemansia</taxon>
    </lineage>
</organism>
<dbReference type="InterPro" id="IPR000794">
    <property type="entry name" value="Beta-ketoacyl_synthase"/>
</dbReference>
<evidence type="ECO:0000256" key="4">
    <source>
        <dbReference type="RuleBase" id="RU003694"/>
    </source>
</evidence>
<proteinExistence type="inferred from homology"/>
<dbReference type="SUPFAM" id="SSF53901">
    <property type="entry name" value="Thiolase-like"/>
    <property type="match status" value="2"/>
</dbReference>
<dbReference type="GO" id="GO:0006633">
    <property type="term" value="P:fatty acid biosynthetic process"/>
    <property type="evidence" value="ECO:0007669"/>
    <property type="project" value="InterPro"/>
</dbReference>
<keyword evidence="6" id="KW-0012">Acyltransferase</keyword>
<evidence type="ECO:0000313" key="6">
    <source>
        <dbReference type="EMBL" id="KAJ1642188.1"/>
    </source>
</evidence>
<dbReference type="PANTHER" id="PTHR11712">
    <property type="entry name" value="POLYKETIDE SYNTHASE-RELATED"/>
    <property type="match status" value="1"/>
</dbReference>
<dbReference type="InterPro" id="IPR020841">
    <property type="entry name" value="PKS_Beta-ketoAc_synthase_dom"/>
</dbReference>
<evidence type="ECO:0000313" key="7">
    <source>
        <dbReference type="Proteomes" id="UP001145021"/>
    </source>
</evidence>
<keyword evidence="7" id="KW-1185">Reference proteome</keyword>
<keyword evidence="3 4" id="KW-0808">Transferase</keyword>
<sequence>MQLPKLYGMLNLDKVIVVTGYGEVGPYGNAETCWEMEAFGKFSVEGCIELAWIMGLIKHFNGVHPATGKHYIGWVDAKTNEPVVDMHIKPRYEEYILAHTGCRLIEPELASGYNPAKKHVLREIQIEHDMEPFETSMETALAFKQRNSDKVDIWDSSHGTGSWAVRFLKGALIRVPAAITADRLVAALIPTGWDARRFGIPDDIASQVDPIIHFTLVATVEALVRSGITDPYELYNYLHVSEVGNTIGCTVGGMQSMQETLRDRLLDKSIISNKMQECFISTIQAWVNMLLMSGSGPVKPVAGACATAAASIDTAIEVIQSGKARFMLAGGIESFTETSSTEFANMGATSNSKEDFAHGREPSEMSCPCTTTRRGFVEGQGASVVTLMSTSLAIEMGAPIYSIVAMSGTATDKQGRSVPAPGKGVLTSARKMKNKDLPVMHELDISYHRKQLKCRLEDLDNWKNEELMQIDDSDIEMTNGLEHKSIGVWKNRTNAHYKRQKQSLQDIWGNEFWKQDHYISPLRGSLAVWGLTADDIGLASFHGTSTVANDKNESDVLNAKLKHIGRTPGNVMPVVCQKWLTGHSKGAAAGYMLNGVIQSMRTGLIPGNRNADNIDPDFKQYDYALYLSKTIQTQGIKAALLTSFGFGQVGGELLIVHPDYLFAAVDPKEISDYNKKLAQRRNVLSLLARYSCWQSSICSGQRSSTIYC</sequence>
<evidence type="ECO:0000259" key="5">
    <source>
        <dbReference type="PROSITE" id="PS52004"/>
    </source>
</evidence>
<comment type="similarity">
    <text evidence="1 4">Belongs to the thiolase-like superfamily. Beta-ketoacyl-ACP synthases family.</text>
</comment>
<dbReference type="Gene3D" id="6.10.140.1410">
    <property type="match status" value="1"/>
</dbReference>
<accession>A0A9W7XG83</accession>
<protein>
    <recommendedName>
        <fullName evidence="2">beta-ketoacyl-[acyl-carrier-protein] synthase I</fullName>
        <ecNumber evidence="2">2.3.1.41</ecNumber>
    </recommendedName>
</protein>
<dbReference type="EC" id="2.3.1.41" evidence="2"/>
<dbReference type="PROSITE" id="PS00606">
    <property type="entry name" value="KS3_1"/>
    <property type="match status" value="1"/>
</dbReference>
<dbReference type="PROSITE" id="PS52004">
    <property type="entry name" value="KS3_2"/>
    <property type="match status" value="1"/>
</dbReference>
<dbReference type="PANTHER" id="PTHR11712:SF336">
    <property type="entry name" value="3-OXOACYL-[ACYL-CARRIER-PROTEIN] SYNTHASE, MITOCHONDRIAL"/>
    <property type="match status" value="1"/>
</dbReference>
<dbReference type="AlphaFoldDB" id="A0A9W7XG83"/>
<dbReference type="EMBL" id="JANBOH010000454">
    <property type="protein sequence ID" value="KAJ1642188.1"/>
    <property type="molecule type" value="Genomic_DNA"/>
</dbReference>
<dbReference type="CDD" id="cd00828">
    <property type="entry name" value="elong_cond_enzymes"/>
    <property type="match status" value="1"/>
</dbReference>
<dbReference type="Proteomes" id="UP001145021">
    <property type="component" value="Unassembled WGS sequence"/>
</dbReference>
<dbReference type="InterPro" id="IPR018201">
    <property type="entry name" value="Ketoacyl_synth_AS"/>
</dbReference>
<dbReference type="InterPro" id="IPR047224">
    <property type="entry name" value="FAS_alpha_su_C"/>
</dbReference>
<evidence type="ECO:0000256" key="3">
    <source>
        <dbReference type="ARBA" id="ARBA00022679"/>
    </source>
</evidence>
<comment type="caution">
    <text evidence="6">The sequence shown here is derived from an EMBL/GenBank/DDBJ whole genome shotgun (WGS) entry which is preliminary data.</text>
</comment>
<dbReference type="InterPro" id="IPR016039">
    <property type="entry name" value="Thiolase-like"/>
</dbReference>
<feature type="domain" description="Ketosynthase family 3 (KS3)" evidence="5">
    <location>
        <begin position="130"/>
        <end position="657"/>
    </location>
</feature>
<evidence type="ECO:0000256" key="1">
    <source>
        <dbReference type="ARBA" id="ARBA00008467"/>
    </source>
</evidence>